<dbReference type="GO" id="GO:0140359">
    <property type="term" value="F:ABC-type transporter activity"/>
    <property type="evidence" value="ECO:0007669"/>
    <property type="project" value="InterPro"/>
</dbReference>
<evidence type="ECO:0000256" key="7">
    <source>
        <dbReference type="ARBA" id="ARBA00023136"/>
    </source>
</evidence>
<evidence type="ECO:0000256" key="4">
    <source>
        <dbReference type="ARBA" id="ARBA00022741"/>
    </source>
</evidence>
<name>A0A835W409_9CHLO</name>
<evidence type="ECO:0000256" key="2">
    <source>
        <dbReference type="ARBA" id="ARBA00022448"/>
    </source>
</evidence>
<dbReference type="GO" id="GO:0042760">
    <property type="term" value="P:very long-chain fatty acid catabolic process"/>
    <property type="evidence" value="ECO:0007669"/>
    <property type="project" value="TreeGrafter"/>
</dbReference>
<dbReference type="GO" id="GO:0006635">
    <property type="term" value="P:fatty acid beta-oxidation"/>
    <property type="evidence" value="ECO:0007669"/>
    <property type="project" value="TreeGrafter"/>
</dbReference>
<dbReference type="InterPro" id="IPR027417">
    <property type="entry name" value="P-loop_NTPase"/>
</dbReference>
<evidence type="ECO:0000256" key="6">
    <source>
        <dbReference type="ARBA" id="ARBA00022989"/>
    </source>
</evidence>
<keyword evidence="2" id="KW-0813">Transport</keyword>
<evidence type="ECO:0000256" key="8">
    <source>
        <dbReference type="SAM" id="MobiDB-lite"/>
    </source>
</evidence>
<feature type="compositionally biased region" description="Polar residues" evidence="8">
    <location>
        <begin position="733"/>
        <end position="751"/>
    </location>
</feature>
<sequence length="751" mass="81471">MFSALPPARKRLIAIAVIAGGLTAGAQVKKLVRSAQREQRALCAEVEASRGGPAGSRRGAAVRIAVDKRFLRRLLVILSICVPSWWSREAGLILAQGGLLVSRTLLTDWISRIEGYSGSTLVSQQFDKFWRSLGMFALIGVPAALVNSGLKYMQKQIELAFQERLTSFLHAQYCSNRAYYAASTLGGLTHADQRITEDVEKFAASISELYAHTFKPLLDVVLFTRSLAKTMGYRGQFMLYAYYVAVAYVLRAISPPLAAMTAQEAALSGAFRAAHQRLVTCSEEVAFNDPPAGAAEQLILNQHLRRLLRYTGLSALQRGIQQVADGYFVKYFASVTALVVYGLPIYFQDPAHRGSQGELTRDYIRSMRLLQNTSRGVGDLILIYKRVTALASHTSRVSELLEQVARLVGEDAEHRELFRKNVSVNHFLGLSEPYHAPGEAAPAYEPPPPPKRLLGPTLRFHRVALDSPDGTPLIRELSFEVLPGKSVLLMGPNGCGKSSLFRVLAGLWPLQAGEITTPEKGKVFYLSQRPYLVTGTLRDQILYPNPPRSVWRAATGPEHDHFAACSGGRVPPAPSAELDSLLEGCLRAVELEYLLARHGWEAVHNWNEVLSGGEKQRLAMARLLYHRPQYAVLDECTSAVSADGELRLYGECLRSGVTFLSIAHRPALKRFHSAVIHFDANVSKTGRGWWSEVLEEPAPGSAASAPAALPPLQAGGGPGAGAAGAGGGGSSGVPTPTHASRRGSNATSGGH</sequence>
<evidence type="ECO:0000256" key="1">
    <source>
        <dbReference type="ARBA" id="ARBA00008575"/>
    </source>
</evidence>
<keyword evidence="6" id="KW-1133">Transmembrane helix</keyword>
<feature type="compositionally biased region" description="Low complexity" evidence="8">
    <location>
        <begin position="700"/>
        <end position="713"/>
    </location>
</feature>
<gene>
    <name evidence="10" type="ORF">HYH02_010644</name>
</gene>
<dbReference type="OrthoDB" id="422637at2759"/>
<dbReference type="AlphaFoldDB" id="A0A835W409"/>
<keyword evidence="5" id="KW-0067">ATP-binding</keyword>
<comment type="similarity">
    <text evidence="1">Belongs to the ABC transporter superfamily. ABCD family. Peroxisomal fatty acyl CoA transporter (TC 3.A.1.203) subfamily.</text>
</comment>
<dbReference type="GO" id="GO:0005524">
    <property type="term" value="F:ATP binding"/>
    <property type="evidence" value="ECO:0007669"/>
    <property type="project" value="UniProtKB-KW"/>
</dbReference>
<organism evidence="10 11">
    <name type="scientific">Chlamydomonas schloesseri</name>
    <dbReference type="NCBI Taxonomy" id="2026947"/>
    <lineage>
        <taxon>Eukaryota</taxon>
        <taxon>Viridiplantae</taxon>
        <taxon>Chlorophyta</taxon>
        <taxon>core chlorophytes</taxon>
        <taxon>Chlorophyceae</taxon>
        <taxon>CS clade</taxon>
        <taxon>Chlamydomonadales</taxon>
        <taxon>Chlamydomonadaceae</taxon>
        <taxon>Chlamydomonas</taxon>
    </lineage>
</organism>
<keyword evidence="7" id="KW-0472">Membrane</keyword>
<comment type="caution">
    <text evidence="10">The sequence shown here is derived from an EMBL/GenBank/DDBJ whole genome shotgun (WGS) entry which is preliminary data.</text>
</comment>
<dbReference type="PROSITE" id="PS00211">
    <property type="entry name" value="ABC_TRANSPORTER_1"/>
    <property type="match status" value="1"/>
</dbReference>
<evidence type="ECO:0000259" key="9">
    <source>
        <dbReference type="PROSITE" id="PS50893"/>
    </source>
</evidence>
<keyword evidence="4" id="KW-0547">Nucleotide-binding</keyword>
<dbReference type="InterPro" id="IPR003439">
    <property type="entry name" value="ABC_transporter-like_ATP-bd"/>
</dbReference>
<dbReference type="Gene3D" id="3.40.50.300">
    <property type="entry name" value="P-loop containing nucleotide triphosphate hydrolases"/>
    <property type="match status" value="1"/>
</dbReference>
<proteinExistence type="inferred from homology"/>
<dbReference type="PANTHER" id="PTHR11384:SF67">
    <property type="entry name" value="ATP-BINDING CASSETTE SUB-FAMILY D MEMBER 1"/>
    <property type="match status" value="1"/>
</dbReference>
<dbReference type="GO" id="GO:0015910">
    <property type="term" value="P:long-chain fatty acid import into peroxisome"/>
    <property type="evidence" value="ECO:0007669"/>
    <property type="project" value="TreeGrafter"/>
</dbReference>
<evidence type="ECO:0000313" key="11">
    <source>
        <dbReference type="Proteomes" id="UP000613740"/>
    </source>
</evidence>
<dbReference type="EMBL" id="JAEHOD010000040">
    <property type="protein sequence ID" value="KAG2439767.1"/>
    <property type="molecule type" value="Genomic_DNA"/>
</dbReference>
<keyword evidence="3" id="KW-0812">Transmembrane</keyword>
<dbReference type="InterPro" id="IPR003593">
    <property type="entry name" value="AAA+_ATPase"/>
</dbReference>
<dbReference type="GO" id="GO:0007031">
    <property type="term" value="P:peroxisome organization"/>
    <property type="evidence" value="ECO:0007669"/>
    <property type="project" value="TreeGrafter"/>
</dbReference>
<dbReference type="SMART" id="SM00382">
    <property type="entry name" value="AAA"/>
    <property type="match status" value="1"/>
</dbReference>
<dbReference type="InterPro" id="IPR011527">
    <property type="entry name" value="ABC1_TM_dom"/>
</dbReference>
<feature type="region of interest" description="Disordered" evidence="8">
    <location>
        <begin position="700"/>
        <end position="751"/>
    </location>
</feature>
<dbReference type="GO" id="GO:0016887">
    <property type="term" value="F:ATP hydrolysis activity"/>
    <property type="evidence" value="ECO:0007669"/>
    <property type="project" value="InterPro"/>
</dbReference>
<dbReference type="SUPFAM" id="SSF52540">
    <property type="entry name" value="P-loop containing nucleoside triphosphate hydrolases"/>
    <property type="match status" value="1"/>
</dbReference>
<dbReference type="Pfam" id="PF06472">
    <property type="entry name" value="ABC_membrane_2"/>
    <property type="match status" value="1"/>
</dbReference>
<reference evidence="10" key="1">
    <citation type="journal article" date="2020" name="bioRxiv">
        <title>Comparative genomics of Chlamydomonas.</title>
        <authorList>
            <person name="Craig R.J."/>
            <person name="Hasan A.R."/>
            <person name="Ness R.W."/>
            <person name="Keightley P.D."/>
        </authorList>
    </citation>
    <scope>NUCLEOTIDE SEQUENCE</scope>
    <source>
        <strain evidence="10">CCAP 11/173</strain>
    </source>
</reference>
<evidence type="ECO:0000313" key="10">
    <source>
        <dbReference type="EMBL" id="KAG2439767.1"/>
    </source>
</evidence>
<accession>A0A835W409</accession>
<dbReference type="InterPro" id="IPR017871">
    <property type="entry name" value="ABC_transporter-like_CS"/>
</dbReference>
<dbReference type="GO" id="GO:0005778">
    <property type="term" value="C:peroxisomal membrane"/>
    <property type="evidence" value="ECO:0007669"/>
    <property type="project" value="TreeGrafter"/>
</dbReference>
<keyword evidence="11" id="KW-1185">Reference proteome</keyword>
<protein>
    <recommendedName>
        <fullName evidence="9">ABC transporter domain-containing protein</fullName>
    </recommendedName>
</protein>
<evidence type="ECO:0000256" key="3">
    <source>
        <dbReference type="ARBA" id="ARBA00022692"/>
    </source>
</evidence>
<dbReference type="CDD" id="cd03223">
    <property type="entry name" value="ABCD_peroxisomal_ALDP"/>
    <property type="match status" value="1"/>
</dbReference>
<dbReference type="GO" id="GO:0005324">
    <property type="term" value="F:long-chain fatty acid transmembrane transporter activity"/>
    <property type="evidence" value="ECO:0007669"/>
    <property type="project" value="TreeGrafter"/>
</dbReference>
<dbReference type="PROSITE" id="PS50893">
    <property type="entry name" value="ABC_TRANSPORTER_2"/>
    <property type="match status" value="1"/>
</dbReference>
<feature type="domain" description="ABC transporter" evidence="9">
    <location>
        <begin position="458"/>
        <end position="706"/>
    </location>
</feature>
<feature type="compositionally biased region" description="Gly residues" evidence="8">
    <location>
        <begin position="714"/>
        <end position="731"/>
    </location>
</feature>
<dbReference type="Pfam" id="PF00005">
    <property type="entry name" value="ABC_tran"/>
    <property type="match status" value="1"/>
</dbReference>
<dbReference type="Proteomes" id="UP000613740">
    <property type="component" value="Unassembled WGS sequence"/>
</dbReference>
<dbReference type="PANTHER" id="PTHR11384">
    <property type="entry name" value="ATP-BINDING CASSETTE, SUB-FAMILY D MEMBER"/>
    <property type="match status" value="1"/>
</dbReference>
<dbReference type="InterPro" id="IPR050835">
    <property type="entry name" value="ABC_transporter_sub-D"/>
</dbReference>
<evidence type="ECO:0000256" key="5">
    <source>
        <dbReference type="ARBA" id="ARBA00022840"/>
    </source>
</evidence>